<dbReference type="GO" id="GO:2001224">
    <property type="term" value="P:positive regulation of neuron migration"/>
    <property type="evidence" value="ECO:0007669"/>
    <property type="project" value="TreeGrafter"/>
</dbReference>
<dbReference type="GO" id="GO:0048812">
    <property type="term" value="P:neuron projection morphogenesis"/>
    <property type="evidence" value="ECO:0007669"/>
    <property type="project" value="TreeGrafter"/>
</dbReference>
<dbReference type="AlphaFoldDB" id="A0AAJ8BHP2"/>
<dbReference type="GO" id="GO:0005856">
    <property type="term" value="C:cytoskeleton"/>
    <property type="evidence" value="ECO:0007669"/>
    <property type="project" value="UniProtKB-SubCell"/>
</dbReference>
<evidence type="ECO:0000256" key="10">
    <source>
        <dbReference type="ARBA" id="ARBA00022490"/>
    </source>
</evidence>
<evidence type="ECO:0000256" key="8">
    <source>
        <dbReference type="ARBA" id="ARBA00017666"/>
    </source>
</evidence>
<evidence type="ECO:0000313" key="16">
    <source>
        <dbReference type="Proteomes" id="UP000694890"/>
    </source>
</evidence>
<keyword evidence="9" id="KW-0217">Developmental protein</keyword>
<feature type="region of interest" description="Disordered" evidence="15">
    <location>
        <begin position="464"/>
        <end position="510"/>
    </location>
</feature>
<protein>
    <recommendedName>
        <fullName evidence="8">Shootin-1</fullName>
    </recommendedName>
</protein>
<evidence type="ECO:0000313" key="17">
    <source>
        <dbReference type="RefSeq" id="XP_050932740.1"/>
    </source>
</evidence>
<feature type="compositionally biased region" description="Pro residues" evidence="15">
    <location>
        <begin position="352"/>
        <end position="373"/>
    </location>
</feature>
<feature type="coiled-coil region" evidence="14">
    <location>
        <begin position="146"/>
        <end position="187"/>
    </location>
</feature>
<dbReference type="PANTHER" id="PTHR46606">
    <property type="entry name" value="SHOOTIN-1"/>
    <property type="match status" value="1"/>
</dbReference>
<dbReference type="KEGG" id="lcf:108884812"/>
<evidence type="ECO:0000256" key="1">
    <source>
        <dbReference type="ARBA" id="ARBA00004245"/>
    </source>
</evidence>
<dbReference type="GO" id="GO:0005737">
    <property type="term" value="C:cytoplasm"/>
    <property type="evidence" value="ECO:0007669"/>
    <property type="project" value="TreeGrafter"/>
</dbReference>
<feature type="compositionally biased region" description="Basic and acidic residues" evidence="15">
    <location>
        <begin position="479"/>
        <end position="495"/>
    </location>
</feature>
<dbReference type="GO" id="GO:0030027">
    <property type="term" value="C:lamellipodium"/>
    <property type="evidence" value="ECO:0007669"/>
    <property type="project" value="UniProtKB-SubCell"/>
</dbReference>
<feature type="coiled-coil region" evidence="14">
    <location>
        <begin position="16"/>
        <end position="57"/>
    </location>
</feature>
<evidence type="ECO:0000256" key="11">
    <source>
        <dbReference type="ARBA" id="ARBA00023054"/>
    </source>
</evidence>
<organism evidence="16 17">
    <name type="scientific">Lates calcarifer</name>
    <name type="common">Barramundi</name>
    <name type="synonym">Holocentrus calcarifer</name>
    <dbReference type="NCBI Taxonomy" id="8187"/>
    <lineage>
        <taxon>Eukaryota</taxon>
        <taxon>Metazoa</taxon>
        <taxon>Chordata</taxon>
        <taxon>Craniata</taxon>
        <taxon>Vertebrata</taxon>
        <taxon>Euteleostomi</taxon>
        <taxon>Actinopterygii</taxon>
        <taxon>Neopterygii</taxon>
        <taxon>Teleostei</taxon>
        <taxon>Neoteleostei</taxon>
        <taxon>Acanthomorphata</taxon>
        <taxon>Carangaria</taxon>
        <taxon>Carangaria incertae sedis</taxon>
        <taxon>Centropomidae</taxon>
        <taxon>Lates</taxon>
    </lineage>
</organism>
<keyword evidence="11 14" id="KW-0175">Coiled coil</keyword>
<reference evidence="17" key="1">
    <citation type="submission" date="2025-08" db="UniProtKB">
        <authorList>
            <consortium name="RefSeq"/>
        </authorList>
    </citation>
    <scope>IDENTIFICATION</scope>
    <source>
        <tissue evidence="17">Brain</tissue>
    </source>
</reference>
<dbReference type="InterPro" id="IPR024849">
    <property type="entry name" value="Shootin-1"/>
</dbReference>
<accession>A0AAJ8BHP2</accession>
<evidence type="ECO:0000256" key="5">
    <source>
        <dbReference type="ARBA" id="ARBA00004510"/>
    </source>
</evidence>
<dbReference type="CTD" id="57698"/>
<evidence type="ECO:0000256" key="12">
    <source>
        <dbReference type="ARBA" id="ARBA00023212"/>
    </source>
</evidence>
<feature type="compositionally biased region" description="Polar residues" evidence="15">
    <location>
        <begin position="464"/>
        <end position="478"/>
    </location>
</feature>
<proteinExistence type="inferred from homology"/>
<evidence type="ECO:0000256" key="13">
    <source>
        <dbReference type="ARBA" id="ARBA00023273"/>
    </source>
</evidence>
<keyword evidence="12" id="KW-0206">Cytoskeleton</keyword>
<evidence type="ECO:0000256" key="14">
    <source>
        <dbReference type="SAM" id="Coils"/>
    </source>
</evidence>
<dbReference type="GO" id="GO:0044295">
    <property type="term" value="C:axonal growth cone"/>
    <property type="evidence" value="ECO:0007669"/>
    <property type="project" value="TreeGrafter"/>
</dbReference>
<evidence type="ECO:0000256" key="9">
    <source>
        <dbReference type="ARBA" id="ARBA00022473"/>
    </source>
</evidence>
<dbReference type="PANTHER" id="PTHR46606:SF3">
    <property type="entry name" value="SHOOTIN-1"/>
    <property type="match status" value="1"/>
</dbReference>
<gene>
    <name evidence="17" type="primary">shtn1</name>
</gene>
<comment type="subcellular location">
    <subcellularLocation>
        <location evidence="4">Cell projection</location>
        <location evidence="4">Axon</location>
    </subcellularLocation>
    <subcellularLocation>
        <location evidence="3">Cell projection</location>
        <location evidence="3">Filopodium</location>
    </subcellularLocation>
    <subcellularLocation>
        <location evidence="6">Cell projection</location>
        <location evidence="6">Growth cone</location>
    </subcellularLocation>
    <subcellularLocation>
        <location evidence="5">Cell projection</location>
        <location evidence="5">Lamellipodium</location>
    </subcellularLocation>
    <subcellularLocation>
        <location evidence="1">Cytoplasm</location>
        <location evidence="1">Cytoskeleton</location>
    </subcellularLocation>
    <subcellularLocation>
        <location evidence="2">Perikaryon</location>
    </subcellularLocation>
</comment>
<dbReference type="GeneID" id="108884812"/>
<comment type="similarity">
    <text evidence="7">Belongs to the shootin family.</text>
</comment>
<dbReference type="GO" id="GO:0030175">
    <property type="term" value="C:filopodium"/>
    <property type="evidence" value="ECO:0007669"/>
    <property type="project" value="UniProtKB-SubCell"/>
</dbReference>
<evidence type="ECO:0000256" key="4">
    <source>
        <dbReference type="ARBA" id="ARBA00004489"/>
    </source>
</evidence>
<evidence type="ECO:0000256" key="7">
    <source>
        <dbReference type="ARBA" id="ARBA00010041"/>
    </source>
</evidence>
<keyword evidence="10" id="KW-0963">Cytoplasm</keyword>
<evidence type="ECO:0000256" key="15">
    <source>
        <dbReference type="SAM" id="MobiDB-lite"/>
    </source>
</evidence>
<keyword evidence="13" id="KW-0966">Cell projection</keyword>
<evidence type="ECO:0000256" key="6">
    <source>
        <dbReference type="ARBA" id="ARBA00004624"/>
    </source>
</evidence>
<evidence type="ECO:0000256" key="3">
    <source>
        <dbReference type="ARBA" id="ARBA00004486"/>
    </source>
</evidence>
<evidence type="ECO:0000256" key="2">
    <source>
        <dbReference type="ARBA" id="ARBA00004484"/>
    </source>
</evidence>
<sequence length="510" mass="57896">MASEELDKMNVITDLSNKALQEYESLQRKHETAAMECKRLEEERDKAIKTLNEIQQVSQMVIEEVSAIQENLEVERTCRESAEALASKGALNRQNRSLKRKSMMMLSHLSPETITQINLEDEEEEDGEDLNAASKVCLSPQCHATVSELQNKLELAVKEKNQAVTDLEAVRGQLRETREELLKEKHDNTVLIAETVKQKKLLVKYNRVSQFAVEEYEALQDMLDLERDLRTEAESFGRAMMVEQKNLKRQSQILMQSSSPSQALQDALSQVTRLTQDLETQRLEHQNQLKQLEDRLGSCETQRELTALRRKLELVEEEKREYSDKCSKAEVEVKDLRFTVEELQKKLQAATNPPPAPAPAPPPPPPPPPPPAPALASNPLSSLLSLIRKRRDINTDIPLVVQDSAKTPEVDVRQQAVEEMMQRIKKGVHLRPVNQSPHRVRRQIQKLPSNSAIQELKGIMENFNRTSPQPKAASPSTNHGEELQRILLRRRDAVESQHNASAHPILSPAV</sequence>
<dbReference type="Proteomes" id="UP000694890">
    <property type="component" value="Linkage group LG16_LG22"/>
</dbReference>
<name>A0AAJ8BHP2_LATCA</name>
<feature type="region of interest" description="Disordered" evidence="15">
    <location>
        <begin position="345"/>
        <end position="378"/>
    </location>
</feature>
<dbReference type="RefSeq" id="XP_050932740.1">
    <property type="nucleotide sequence ID" value="XM_051076783.1"/>
</dbReference>
<dbReference type="GO" id="GO:0043204">
    <property type="term" value="C:perikaryon"/>
    <property type="evidence" value="ECO:0007669"/>
    <property type="project" value="UniProtKB-SubCell"/>
</dbReference>